<dbReference type="InterPro" id="IPR049945">
    <property type="entry name" value="AAA_22"/>
</dbReference>
<accession>A0A286GYL2</accession>
<dbReference type="SUPFAM" id="SSF52540">
    <property type="entry name" value="P-loop containing nucleoside triphosphate hydrolases"/>
    <property type="match status" value="1"/>
</dbReference>
<evidence type="ECO:0000313" key="3">
    <source>
        <dbReference type="Proteomes" id="UP000219621"/>
    </source>
</evidence>
<dbReference type="AlphaFoldDB" id="A0A286GYL2"/>
<feature type="domain" description="ORC1/DEAH AAA+ ATPase" evidence="1">
    <location>
        <begin position="42"/>
        <end position="155"/>
    </location>
</feature>
<organism evidence="2 3">
    <name type="scientific">Caenispirillum bisanense</name>
    <dbReference type="NCBI Taxonomy" id="414052"/>
    <lineage>
        <taxon>Bacteria</taxon>
        <taxon>Pseudomonadati</taxon>
        <taxon>Pseudomonadota</taxon>
        <taxon>Alphaproteobacteria</taxon>
        <taxon>Rhodospirillales</taxon>
        <taxon>Novispirillaceae</taxon>
        <taxon>Caenispirillum</taxon>
    </lineage>
</organism>
<sequence length="253" mass="27282">MTQTSLTVNAPAASGGTIAPLTNVALFADMLTRLIERPAHLPGIGVFHGFSGYGKTWSARYGANKRRAFYLECGESWTKLKFLRSLLIEMGRKPRGTAADMMEEAISALAMTGRPLIVDEGDQIVKRGYIEAIRELHDQSGAPIALIGEEGLPDMIARASERTHNRVLVWQPAQPASVDDAHVLAQLFHADVEISAGLMAALVKASGGRPRRMVVNLYNIAAEAAVNGWGAVDEAAWGDRGFYTGQTPARRVG</sequence>
<name>A0A286GYL2_9PROT</name>
<dbReference type="Gene3D" id="3.40.50.300">
    <property type="entry name" value="P-loop containing nucleotide triphosphate hydrolases"/>
    <property type="match status" value="1"/>
</dbReference>
<protein>
    <submittedName>
        <fullName evidence="2">AAA domain-containing protein</fullName>
    </submittedName>
</protein>
<evidence type="ECO:0000259" key="1">
    <source>
        <dbReference type="Pfam" id="PF13401"/>
    </source>
</evidence>
<reference evidence="3" key="1">
    <citation type="submission" date="2017-09" db="EMBL/GenBank/DDBJ databases">
        <authorList>
            <person name="Varghese N."/>
            <person name="Submissions S."/>
        </authorList>
    </citation>
    <scope>NUCLEOTIDE SEQUENCE [LARGE SCALE GENOMIC DNA]</scope>
    <source>
        <strain evidence="3">USBA 140</strain>
    </source>
</reference>
<evidence type="ECO:0000313" key="2">
    <source>
        <dbReference type="EMBL" id="SOE00610.1"/>
    </source>
</evidence>
<dbReference type="InterPro" id="IPR027417">
    <property type="entry name" value="P-loop_NTPase"/>
</dbReference>
<dbReference type="Pfam" id="PF13401">
    <property type="entry name" value="AAA_22"/>
    <property type="match status" value="1"/>
</dbReference>
<proteinExistence type="predicted"/>
<gene>
    <name evidence="2" type="ORF">SAMN05421508_11362</name>
</gene>
<dbReference type="RefSeq" id="WP_097281292.1">
    <property type="nucleotide sequence ID" value="NZ_OCNJ01000013.1"/>
</dbReference>
<dbReference type="EMBL" id="OCNJ01000013">
    <property type="protein sequence ID" value="SOE00610.1"/>
    <property type="molecule type" value="Genomic_DNA"/>
</dbReference>
<dbReference type="OrthoDB" id="9797061at2"/>
<dbReference type="GO" id="GO:0016887">
    <property type="term" value="F:ATP hydrolysis activity"/>
    <property type="evidence" value="ECO:0007669"/>
    <property type="project" value="InterPro"/>
</dbReference>
<dbReference type="Proteomes" id="UP000219621">
    <property type="component" value="Unassembled WGS sequence"/>
</dbReference>
<keyword evidence="3" id="KW-1185">Reference proteome</keyword>